<dbReference type="CDD" id="cd13400">
    <property type="entry name" value="LT_IagB-like"/>
    <property type="match status" value="1"/>
</dbReference>
<feature type="domain" description="Transglycosylase SLT" evidence="2">
    <location>
        <begin position="22"/>
        <end position="124"/>
    </location>
</feature>
<dbReference type="EMBL" id="WWCX01000035">
    <property type="protein sequence ID" value="MYM95928.1"/>
    <property type="molecule type" value="Genomic_DNA"/>
</dbReference>
<evidence type="ECO:0000313" key="4">
    <source>
        <dbReference type="Proteomes" id="UP000447355"/>
    </source>
</evidence>
<feature type="signal peptide" evidence="1">
    <location>
        <begin position="1"/>
        <end position="18"/>
    </location>
</feature>
<feature type="chain" id="PRO_5033037617" evidence="1">
    <location>
        <begin position="19"/>
        <end position="177"/>
    </location>
</feature>
<name>A0A845GRU1_9BURK</name>
<accession>A0A845GRU1</accession>
<dbReference type="Pfam" id="PF01464">
    <property type="entry name" value="SLT"/>
    <property type="match status" value="1"/>
</dbReference>
<protein>
    <submittedName>
        <fullName evidence="3">Transglycosylase SLT domain-containing protein</fullName>
    </submittedName>
</protein>
<evidence type="ECO:0000313" key="3">
    <source>
        <dbReference type="EMBL" id="MYM95928.1"/>
    </source>
</evidence>
<proteinExistence type="predicted"/>
<dbReference type="InterPro" id="IPR023346">
    <property type="entry name" value="Lysozyme-like_dom_sf"/>
</dbReference>
<comment type="caution">
    <text evidence="3">The sequence shown here is derived from an EMBL/GenBank/DDBJ whole genome shotgun (WGS) entry which is preliminary data.</text>
</comment>
<gene>
    <name evidence="3" type="ORF">GTP90_18880</name>
</gene>
<keyword evidence="1" id="KW-0732">Signal</keyword>
<sequence length="177" mass="19378">MRLLFALFLIVSSPATLASDACWQQAALESGTTIELLQAIAWTESSMQSHAVNVAHERVTGTRDVGLVGVNTAPGVLLRLGLSEADLLDPCTNLRAGARILREKFDRYGVTWEAVGAYNASCTRLKGPACQAARTAYAWRVYRAMRGRRRVSEQGRGSRLRPDGVPFEPITQFVSLQ</sequence>
<organism evidence="3 4">
    <name type="scientific">Duganella vulcania</name>
    <dbReference type="NCBI Taxonomy" id="2692166"/>
    <lineage>
        <taxon>Bacteria</taxon>
        <taxon>Pseudomonadati</taxon>
        <taxon>Pseudomonadota</taxon>
        <taxon>Betaproteobacteria</taxon>
        <taxon>Burkholderiales</taxon>
        <taxon>Oxalobacteraceae</taxon>
        <taxon>Telluria group</taxon>
        <taxon>Duganella</taxon>
    </lineage>
</organism>
<dbReference type="SUPFAM" id="SSF53955">
    <property type="entry name" value="Lysozyme-like"/>
    <property type="match status" value="1"/>
</dbReference>
<reference evidence="3" key="1">
    <citation type="submission" date="2019-12" db="EMBL/GenBank/DDBJ databases">
        <title>Novel species isolated from a subtropical stream in China.</title>
        <authorList>
            <person name="Lu H."/>
        </authorList>
    </citation>
    <scope>NUCLEOTIDE SEQUENCE [LARGE SCALE GENOMIC DNA]</scope>
    <source>
        <strain evidence="3">FT81W</strain>
    </source>
</reference>
<dbReference type="Proteomes" id="UP000447355">
    <property type="component" value="Unassembled WGS sequence"/>
</dbReference>
<dbReference type="RefSeq" id="WP_161085014.1">
    <property type="nucleotide sequence ID" value="NZ_WWCX01000035.1"/>
</dbReference>
<evidence type="ECO:0000259" key="2">
    <source>
        <dbReference type="Pfam" id="PF01464"/>
    </source>
</evidence>
<dbReference type="Gene3D" id="1.10.530.10">
    <property type="match status" value="1"/>
</dbReference>
<dbReference type="InterPro" id="IPR008258">
    <property type="entry name" value="Transglycosylase_SLT_dom_1"/>
</dbReference>
<dbReference type="AlphaFoldDB" id="A0A845GRU1"/>
<evidence type="ECO:0000256" key="1">
    <source>
        <dbReference type="SAM" id="SignalP"/>
    </source>
</evidence>